<protein>
    <submittedName>
        <fullName evidence="2">Uncharacterized protein</fullName>
    </submittedName>
</protein>
<evidence type="ECO:0000313" key="2">
    <source>
        <dbReference type="EMBL" id="JAR88518.1"/>
    </source>
</evidence>
<dbReference type="AlphaFoldDB" id="A0A147BCL6"/>
<feature type="compositionally biased region" description="Low complexity" evidence="1">
    <location>
        <begin position="223"/>
        <end position="234"/>
    </location>
</feature>
<feature type="non-terminal residue" evidence="2">
    <location>
        <position position="1"/>
    </location>
</feature>
<feature type="region of interest" description="Disordered" evidence="1">
    <location>
        <begin position="1"/>
        <end position="248"/>
    </location>
</feature>
<reference evidence="2" key="1">
    <citation type="journal article" date="2018" name="PLoS Negl. Trop. Dis.">
        <title>Sialome diversity of ticks revealed by RNAseq of single tick salivary glands.</title>
        <authorList>
            <person name="Perner J."/>
            <person name="Kropackova S."/>
            <person name="Kopacek P."/>
            <person name="Ribeiro J.M."/>
        </authorList>
    </citation>
    <scope>NUCLEOTIDE SEQUENCE</scope>
    <source>
        <strain evidence="2">Siblings of single egg batch collected in Ceske Budejovice</strain>
        <tissue evidence="2">Salivary glands</tissue>
    </source>
</reference>
<feature type="compositionally biased region" description="Polar residues" evidence="1">
    <location>
        <begin position="174"/>
        <end position="190"/>
    </location>
</feature>
<feature type="compositionally biased region" description="Low complexity" evidence="1">
    <location>
        <begin position="90"/>
        <end position="101"/>
    </location>
</feature>
<proteinExistence type="predicted"/>
<sequence>TGTTSQRFSLRKTTVRPFRLVLPGNTENAEPPPGTLRRANRSASSAKRSLTFASSRKASPVSSPADASRSGSRPAVGSRDDEAPPEEHAATAASAAGSHHTASLEKGQSSAASKIPEFRSPRSRASRSGGSTDPKGSWEQSRPAKRRQLTLELPSPISPPAGKSGPAAARQAAVMSSTPLPGTVPGTSRGATLRPPHRVFFREDVGEPTPPTFVSTGHRRDPQGGSSQSRGSHSPALREDLPEEPIPAGGEADQVLAFYYRERHFIVRFRAEASRAGMLPRTVAPGMSLQTSVFNVLSHPRIKSGPRVATDDVVKARCPTSWSRGVVLEVPKRTSKRECHYRRGVSTPGCRSFRGLS</sequence>
<accession>A0A147BCL6</accession>
<feature type="compositionally biased region" description="Polar residues" evidence="1">
    <location>
        <begin position="51"/>
        <end position="62"/>
    </location>
</feature>
<feature type="compositionally biased region" description="Low complexity" evidence="1">
    <location>
        <begin position="160"/>
        <end position="169"/>
    </location>
</feature>
<organism evidence="2">
    <name type="scientific">Ixodes ricinus</name>
    <name type="common">Common tick</name>
    <name type="synonym">Acarus ricinus</name>
    <dbReference type="NCBI Taxonomy" id="34613"/>
    <lineage>
        <taxon>Eukaryota</taxon>
        <taxon>Metazoa</taxon>
        <taxon>Ecdysozoa</taxon>
        <taxon>Arthropoda</taxon>
        <taxon>Chelicerata</taxon>
        <taxon>Arachnida</taxon>
        <taxon>Acari</taxon>
        <taxon>Parasitiformes</taxon>
        <taxon>Ixodida</taxon>
        <taxon>Ixodoidea</taxon>
        <taxon>Ixodidae</taxon>
        <taxon>Ixodinae</taxon>
        <taxon>Ixodes</taxon>
    </lineage>
</organism>
<evidence type="ECO:0000256" key="1">
    <source>
        <dbReference type="SAM" id="MobiDB-lite"/>
    </source>
</evidence>
<dbReference type="EMBL" id="GEGO01006886">
    <property type="protein sequence ID" value="JAR88518.1"/>
    <property type="molecule type" value="Transcribed_RNA"/>
</dbReference>
<feature type="compositionally biased region" description="Basic and acidic residues" evidence="1">
    <location>
        <begin position="78"/>
        <end position="89"/>
    </location>
</feature>
<name>A0A147BCL6_IXORI</name>
<feature type="non-terminal residue" evidence="2">
    <location>
        <position position="357"/>
    </location>
</feature>